<reference evidence="1 2" key="1">
    <citation type="submission" date="2014-12" db="EMBL/GenBank/DDBJ databases">
        <title>Draft Genome Sequence of Pseudoalteromonas luteoviolacea HI1.</title>
        <authorList>
            <person name="Asahina A.Y."/>
            <person name="Hadfield M.G."/>
        </authorList>
    </citation>
    <scope>NUCLEOTIDE SEQUENCE [LARGE SCALE GENOMIC DNA]</scope>
    <source>
        <strain evidence="1 2">HI1</strain>
    </source>
</reference>
<organism evidence="1 2">
    <name type="scientific">Pseudoalteromonas luteoviolacea</name>
    <dbReference type="NCBI Taxonomy" id="43657"/>
    <lineage>
        <taxon>Bacteria</taxon>
        <taxon>Pseudomonadati</taxon>
        <taxon>Pseudomonadota</taxon>
        <taxon>Gammaproteobacteria</taxon>
        <taxon>Alteromonadales</taxon>
        <taxon>Pseudoalteromonadaceae</taxon>
        <taxon>Pseudoalteromonas</taxon>
    </lineage>
</organism>
<dbReference type="OrthoDB" id="8428173at2"/>
<dbReference type="RefSeq" id="WP_039611196.1">
    <property type="nucleotide sequence ID" value="NZ_JWIC01000008.1"/>
</dbReference>
<accession>A0A0C1QKG5</accession>
<dbReference type="EMBL" id="JWIC01000008">
    <property type="protein sequence ID" value="KID55542.1"/>
    <property type="molecule type" value="Genomic_DNA"/>
</dbReference>
<name>A0A0C1QKG5_9GAMM</name>
<evidence type="ECO:0000313" key="2">
    <source>
        <dbReference type="Proteomes" id="UP000031327"/>
    </source>
</evidence>
<sequence length="820" mass="93673">MVPYAVIRSNNIPLEYLSKLVSSERIEALYSQIQTEQKRLASAQVEVEHELYEMAAKNEQYHKQIIKFKRKVTSGKLQDIGKLFNALECRDALPLTASWVEQQDEYARLQQHFKTEILSAKLRSRDFISDVLQNDLFYKSLCFSGLNLVRLAKKYPGSALAENKKNLNDEETLLKYISRAITKVSPFSGFTSVGFSKIANTQRKPVSRSKWVYGSYNIDKSLLLKVLRKVTTEEIGSFNYKITGNVVEKNGELLFYCFADNQESYSFNAQVNELKLVERQWLYDLFKSPVRSGKELIEGATKMGAHAAIAHLIEKGLIVADIHIDDMSEAIIEKMLAFLAPIKSEKVMQLVAYLNDLNHVYQQLNDGSHAELSELVYEFDQIMLRCASLYGINSVKHSGFVYHNTYAHYEGNVPRSVVTKIGDDLRAFYDSYLGKAVIDYINTPCLEKIKAHLLEVGTSDIFSLFDLVKKYGGLGKYDPYDSNNPVYELYASLWTNQGKEEIEIQAKDATSDQRISTLSAYGSLVGNEFVLNNIDSGYLRTYSRFFTFANLSSEVQQCVESYGDKLTNAYDFYESFGFNTASRPRLAQGRIWLDNTENAKNGDICLKDLGARWNTALDQPELFNMHSGEVVNIRHTALFIPQLYPKLLEFIMALSTLGEAKYYTMRAGLLMSMMNYPADNIAHFPRLKFRNLVVLRKQSWVPQGKMPPLSNQLSDEDFLLEFNQWREENGIPSRCFMRVYNKAQSGQRNISNNRKPIYVDFFSPIMARSIMKLCRSDFDFYVFEESLPDMKDDFSVIADRGYASELIIETNTGETADVAA</sequence>
<gene>
    <name evidence="1" type="ORF">JF50_20260</name>
</gene>
<dbReference type="AlphaFoldDB" id="A0A0C1QKG5"/>
<comment type="caution">
    <text evidence="1">The sequence shown here is derived from an EMBL/GenBank/DDBJ whole genome shotgun (WGS) entry which is preliminary data.</text>
</comment>
<evidence type="ECO:0000313" key="1">
    <source>
        <dbReference type="EMBL" id="KID55542.1"/>
    </source>
</evidence>
<protein>
    <submittedName>
        <fullName evidence="1">Uncharacterized protein</fullName>
    </submittedName>
</protein>
<dbReference type="Proteomes" id="UP000031327">
    <property type="component" value="Unassembled WGS sequence"/>
</dbReference>
<proteinExistence type="predicted"/>